<dbReference type="Proteomes" id="UP001549363">
    <property type="component" value="Unassembled WGS sequence"/>
</dbReference>
<evidence type="ECO:0000259" key="2">
    <source>
        <dbReference type="PROSITE" id="PS50110"/>
    </source>
</evidence>
<dbReference type="EMBL" id="JBEPSB010000017">
    <property type="protein sequence ID" value="MET4562070.1"/>
    <property type="molecule type" value="Genomic_DNA"/>
</dbReference>
<proteinExistence type="predicted"/>
<dbReference type="Pfam" id="PF00072">
    <property type="entry name" value="Response_reg"/>
    <property type="match status" value="1"/>
</dbReference>
<accession>A0ABV2PM94</accession>
<gene>
    <name evidence="3" type="ORF">ABIA69_003255</name>
</gene>
<evidence type="ECO:0000313" key="4">
    <source>
        <dbReference type="Proteomes" id="UP001549363"/>
    </source>
</evidence>
<dbReference type="Gene3D" id="3.40.50.2300">
    <property type="match status" value="1"/>
</dbReference>
<feature type="modified residue" description="4-aspartylphosphate" evidence="1">
    <location>
        <position position="64"/>
    </location>
</feature>
<dbReference type="SUPFAM" id="SSF52172">
    <property type="entry name" value="CheY-like"/>
    <property type="match status" value="1"/>
</dbReference>
<dbReference type="InterPro" id="IPR011006">
    <property type="entry name" value="CheY-like_superfamily"/>
</dbReference>
<evidence type="ECO:0000256" key="1">
    <source>
        <dbReference type="PROSITE-ProRule" id="PRU00169"/>
    </source>
</evidence>
<evidence type="ECO:0000313" key="3">
    <source>
        <dbReference type="EMBL" id="MET4562070.1"/>
    </source>
</evidence>
<protein>
    <submittedName>
        <fullName evidence="3">CheY-like chemotaxis protein</fullName>
    </submittedName>
</protein>
<keyword evidence="1" id="KW-0597">Phosphoprotein</keyword>
<feature type="domain" description="Response regulatory" evidence="2">
    <location>
        <begin position="15"/>
        <end position="90"/>
    </location>
</feature>
<comment type="caution">
    <text evidence="3">The sequence shown here is derived from an EMBL/GenBank/DDBJ whole genome shotgun (WGS) entry which is preliminary data.</text>
</comment>
<dbReference type="PROSITE" id="PS50110">
    <property type="entry name" value="RESPONSE_REGULATORY"/>
    <property type="match status" value="1"/>
</dbReference>
<dbReference type="InterPro" id="IPR001789">
    <property type="entry name" value="Sig_transdc_resp-reg_receiver"/>
</dbReference>
<reference evidence="3 4" key="1">
    <citation type="submission" date="2024-06" db="EMBL/GenBank/DDBJ databases">
        <title>Sorghum-associated microbial communities from plants grown in Nebraska, USA.</title>
        <authorList>
            <person name="Schachtman D."/>
        </authorList>
    </citation>
    <scope>NUCLEOTIDE SEQUENCE [LARGE SCALE GENOMIC DNA]</scope>
    <source>
        <strain evidence="3 4">736</strain>
    </source>
</reference>
<sequence>MVATEINSLVTSRSHILIVDNDAVNLQILANVLSTEPYDIETALSGTEALKKLEEGTFDMVISDLKVLSVTSTILSVSPVMKTAGYAKNP</sequence>
<organism evidence="3 4">
    <name type="scientific">Lysinibacillus parviboronicapiens</name>
    <dbReference type="NCBI Taxonomy" id="436516"/>
    <lineage>
        <taxon>Bacteria</taxon>
        <taxon>Bacillati</taxon>
        <taxon>Bacillota</taxon>
        <taxon>Bacilli</taxon>
        <taxon>Bacillales</taxon>
        <taxon>Bacillaceae</taxon>
        <taxon>Lysinibacillus</taxon>
    </lineage>
</organism>
<name>A0ABV2PM94_9BACI</name>
<keyword evidence="4" id="KW-1185">Reference proteome</keyword>